<name>A0AAV3ZF29_9GAST</name>
<sequence length="134" mass="15360">MLIAIVHFSFLHAPVLVRLYGRDPFRITKWFGFWYSQSITKWFQAFRPSVRPGHRWQGSNPRQKGLCRSQGGSTSHCATDAPITNWSEQCSKPGALGIQCVSIYQCASRKKKDEERKKFFGEKGKKGRSRGGHR</sequence>
<dbReference type="AlphaFoldDB" id="A0AAV3ZF29"/>
<keyword evidence="4" id="KW-1185">Reference proteome</keyword>
<organism evidence="3 4">
    <name type="scientific">Plakobranchus ocellatus</name>
    <dbReference type="NCBI Taxonomy" id="259542"/>
    <lineage>
        <taxon>Eukaryota</taxon>
        <taxon>Metazoa</taxon>
        <taxon>Spiralia</taxon>
        <taxon>Lophotrochozoa</taxon>
        <taxon>Mollusca</taxon>
        <taxon>Gastropoda</taxon>
        <taxon>Heterobranchia</taxon>
        <taxon>Euthyneura</taxon>
        <taxon>Panpulmonata</taxon>
        <taxon>Sacoglossa</taxon>
        <taxon>Placobranchoidea</taxon>
        <taxon>Plakobranchidae</taxon>
        <taxon>Plakobranchus</taxon>
    </lineage>
</organism>
<evidence type="ECO:0000313" key="4">
    <source>
        <dbReference type="Proteomes" id="UP000735302"/>
    </source>
</evidence>
<evidence type="ECO:0000256" key="1">
    <source>
        <dbReference type="SAM" id="MobiDB-lite"/>
    </source>
</evidence>
<feature type="compositionally biased region" description="Basic residues" evidence="1">
    <location>
        <begin position="125"/>
        <end position="134"/>
    </location>
</feature>
<evidence type="ECO:0000313" key="3">
    <source>
        <dbReference type="EMBL" id="GFN93086.1"/>
    </source>
</evidence>
<dbReference type="Proteomes" id="UP000735302">
    <property type="component" value="Unassembled WGS sequence"/>
</dbReference>
<dbReference type="EMBL" id="BLXT01002311">
    <property type="protein sequence ID" value="GFN93086.1"/>
    <property type="molecule type" value="Genomic_DNA"/>
</dbReference>
<proteinExistence type="predicted"/>
<protein>
    <recommendedName>
        <fullName evidence="5">Secreted protein</fullName>
    </recommendedName>
</protein>
<evidence type="ECO:0008006" key="5">
    <source>
        <dbReference type="Google" id="ProtNLM"/>
    </source>
</evidence>
<feature type="chain" id="PRO_5043584919" description="Secreted protein" evidence="2">
    <location>
        <begin position="18"/>
        <end position="134"/>
    </location>
</feature>
<feature type="signal peptide" evidence="2">
    <location>
        <begin position="1"/>
        <end position="17"/>
    </location>
</feature>
<reference evidence="3 4" key="1">
    <citation type="journal article" date="2021" name="Elife">
        <title>Chloroplast acquisition without the gene transfer in kleptoplastic sea slugs, Plakobranchus ocellatus.</title>
        <authorList>
            <person name="Maeda T."/>
            <person name="Takahashi S."/>
            <person name="Yoshida T."/>
            <person name="Shimamura S."/>
            <person name="Takaki Y."/>
            <person name="Nagai Y."/>
            <person name="Toyoda A."/>
            <person name="Suzuki Y."/>
            <person name="Arimoto A."/>
            <person name="Ishii H."/>
            <person name="Satoh N."/>
            <person name="Nishiyama T."/>
            <person name="Hasebe M."/>
            <person name="Maruyama T."/>
            <person name="Minagawa J."/>
            <person name="Obokata J."/>
            <person name="Shigenobu S."/>
        </authorList>
    </citation>
    <scope>NUCLEOTIDE SEQUENCE [LARGE SCALE GENOMIC DNA]</scope>
</reference>
<feature type="compositionally biased region" description="Basic and acidic residues" evidence="1">
    <location>
        <begin position="111"/>
        <end position="124"/>
    </location>
</feature>
<keyword evidence="2" id="KW-0732">Signal</keyword>
<accession>A0AAV3ZF29</accession>
<comment type="caution">
    <text evidence="3">The sequence shown here is derived from an EMBL/GenBank/DDBJ whole genome shotgun (WGS) entry which is preliminary data.</text>
</comment>
<evidence type="ECO:0000256" key="2">
    <source>
        <dbReference type="SAM" id="SignalP"/>
    </source>
</evidence>
<gene>
    <name evidence="3" type="ORF">PoB_001959200</name>
</gene>
<feature type="region of interest" description="Disordered" evidence="1">
    <location>
        <begin position="110"/>
        <end position="134"/>
    </location>
</feature>